<protein>
    <submittedName>
        <fullName evidence="1">Uncharacterized protein</fullName>
    </submittedName>
</protein>
<evidence type="ECO:0000313" key="2">
    <source>
        <dbReference type="Proteomes" id="UP001056120"/>
    </source>
</evidence>
<organism evidence="1 2">
    <name type="scientific">Smallanthus sonchifolius</name>
    <dbReference type="NCBI Taxonomy" id="185202"/>
    <lineage>
        <taxon>Eukaryota</taxon>
        <taxon>Viridiplantae</taxon>
        <taxon>Streptophyta</taxon>
        <taxon>Embryophyta</taxon>
        <taxon>Tracheophyta</taxon>
        <taxon>Spermatophyta</taxon>
        <taxon>Magnoliopsida</taxon>
        <taxon>eudicotyledons</taxon>
        <taxon>Gunneridae</taxon>
        <taxon>Pentapetalae</taxon>
        <taxon>asterids</taxon>
        <taxon>campanulids</taxon>
        <taxon>Asterales</taxon>
        <taxon>Asteraceae</taxon>
        <taxon>Asteroideae</taxon>
        <taxon>Heliantheae alliance</taxon>
        <taxon>Millerieae</taxon>
        <taxon>Smallanthus</taxon>
    </lineage>
</organism>
<comment type="caution">
    <text evidence="1">The sequence shown here is derived from an EMBL/GenBank/DDBJ whole genome shotgun (WGS) entry which is preliminary data.</text>
</comment>
<name>A0ACB9C885_9ASTR</name>
<proteinExistence type="predicted"/>
<reference evidence="2" key="1">
    <citation type="journal article" date="2022" name="Mol. Ecol. Resour.">
        <title>The genomes of chicory, endive, great burdock and yacon provide insights into Asteraceae palaeo-polyploidization history and plant inulin production.</title>
        <authorList>
            <person name="Fan W."/>
            <person name="Wang S."/>
            <person name="Wang H."/>
            <person name="Wang A."/>
            <person name="Jiang F."/>
            <person name="Liu H."/>
            <person name="Zhao H."/>
            <person name="Xu D."/>
            <person name="Zhang Y."/>
        </authorList>
    </citation>
    <scope>NUCLEOTIDE SEQUENCE [LARGE SCALE GENOMIC DNA]</scope>
    <source>
        <strain evidence="2">cv. Yunnan</strain>
    </source>
</reference>
<sequence>MKTSFLVIFTFLFFQRFGPSIITTYSNVTCIERERQSLLLFKQSLIDKYNLLSTWSGVECCEWRGVGCDTRNGHVVKLDLRAPVPLKPIMFYEKPLAGCVSSLSSLRHLDLSSMIWGGKFVDWFNSIIMLPSLLTLNLGYSDITIPSIKFVNFTSLISLDLSLDYINSTIPIWLSNLTSLMHLNLQDNQFHGKIPDFFGMFRNLASIDLSYNSFDISMPDVLGNLSSLVCLYLTSNKFSGPIPANLGLLLRLEDLDLSNNQLSGNIPMSLGQLSKPRNLDLSYNSLVGVLSETHFTNLKNLNGLKLSGNSLVLNFSDQWIAPFRLQILYARSCNIGPHFPNWLQTQTNIQRLDLYNTRIRDIIPEWFENILSHILYMDLPYNQIGGKLPRFHFNVSNERGDGILKMNSNKFEGSLATFPSNVKVLDLSDNLLSGYVPQTNETMNPNLYVVVLSKNRFIGSIPTHLCKVPSIGILDLSQNNFSGWLPRCLGNLINLNVIDLSNNIITGVVPSSLGSLQGLQLFHLHNNRFEGDIPLSLQNLTRLVIWI</sequence>
<keyword evidence="2" id="KW-1185">Reference proteome</keyword>
<dbReference type="Proteomes" id="UP001056120">
    <property type="component" value="Linkage Group LG21"/>
</dbReference>
<dbReference type="EMBL" id="CM042038">
    <property type="protein sequence ID" value="KAI3730502.1"/>
    <property type="molecule type" value="Genomic_DNA"/>
</dbReference>
<evidence type="ECO:0000313" key="1">
    <source>
        <dbReference type="EMBL" id="KAI3730502.1"/>
    </source>
</evidence>
<reference evidence="1 2" key="2">
    <citation type="journal article" date="2022" name="Mol. Ecol. Resour.">
        <title>The genomes of chicory, endive, great burdock and yacon provide insights into Asteraceae paleo-polyploidization history and plant inulin production.</title>
        <authorList>
            <person name="Fan W."/>
            <person name="Wang S."/>
            <person name="Wang H."/>
            <person name="Wang A."/>
            <person name="Jiang F."/>
            <person name="Liu H."/>
            <person name="Zhao H."/>
            <person name="Xu D."/>
            <person name="Zhang Y."/>
        </authorList>
    </citation>
    <scope>NUCLEOTIDE SEQUENCE [LARGE SCALE GENOMIC DNA]</scope>
    <source>
        <strain evidence="2">cv. Yunnan</strain>
        <tissue evidence="1">Leaves</tissue>
    </source>
</reference>
<accession>A0ACB9C885</accession>
<gene>
    <name evidence="1" type="ORF">L1987_61672</name>
</gene>